<dbReference type="AlphaFoldDB" id="A0AAP0E8I7"/>
<comment type="caution">
    <text evidence="1">The sequence shown here is derived from an EMBL/GenBank/DDBJ whole genome shotgun (WGS) entry which is preliminary data.</text>
</comment>
<evidence type="ECO:0000313" key="1">
    <source>
        <dbReference type="EMBL" id="KAK9087003.1"/>
    </source>
</evidence>
<proteinExistence type="predicted"/>
<organism evidence="1 2">
    <name type="scientific">Stephania yunnanensis</name>
    <dbReference type="NCBI Taxonomy" id="152371"/>
    <lineage>
        <taxon>Eukaryota</taxon>
        <taxon>Viridiplantae</taxon>
        <taxon>Streptophyta</taxon>
        <taxon>Embryophyta</taxon>
        <taxon>Tracheophyta</taxon>
        <taxon>Spermatophyta</taxon>
        <taxon>Magnoliopsida</taxon>
        <taxon>Ranunculales</taxon>
        <taxon>Menispermaceae</taxon>
        <taxon>Menispermoideae</taxon>
        <taxon>Cissampelideae</taxon>
        <taxon>Stephania</taxon>
    </lineage>
</organism>
<keyword evidence="2" id="KW-1185">Reference proteome</keyword>
<accession>A0AAP0E8I7</accession>
<gene>
    <name evidence="1" type="ORF">Syun_029397</name>
</gene>
<sequence length="158" mass="18574">MQKYMDYVQPRVCRWIQKHEIMTNIDKVGSIKKTLDRLQQSDVTWDPYINYKDNGVVHAMAFYSGTLKYMDMVGALPSGEDSEIVWLRAIYTRSSVLPIGSTLRPICTQILCQVWVPQDNWERWRNHLLAPKFAVTRRNLSFWLLRTIYLGSLKCLTQ</sequence>
<name>A0AAP0E8I7_9MAGN</name>
<dbReference type="Proteomes" id="UP001420932">
    <property type="component" value="Unassembled WGS sequence"/>
</dbReference>
<dbReference type="EMBL" id="JBBNAF010000013">
    <property type="protein sequence ID" value="KAK9087003.1"/>
    <property type="molecule type" value="Genomic_DNA"/>
</dbReference>
<protein>
    <submittedName>
        <fullName evidence="1">Uncharacterized protein</fullName>
    </submittedName>
</protein>
<reference evidence="1 2" key="1">
    <citation type="submission" date="2024-01" db="EMBL/GenBank/DDBJ databases">
        <title>Genome assemblies of Stephania.</title>
        <authorList>
            <person name="Yang L."/>
        </authorList>
    </citation>
    <scope>NUCLEOTIDE SEQUENCE [LARGE SCALE GENOMIC DNA]</scope>
    <source>
        <strain evidence="1">YNDBR</strain>
        <tissue evidence="1">Leaf</tissue>
    </source>
</reference>
<evidence type="ECO:0000313" key="2">
    <source>
        <dbReference type="Proteomes" id="UP001420932"/>
    </source>
</evidence>